<name>A0ABU1J130_9BACL</name>
<evidence type="ECO:0000313" key="2">
    <source>
        <dbReference type="Proteomes" id="UP001185028"/>
    </source>
</evidence>
<comment type="caution">
    <text evidence="1">The sequence shown here is derived from an EMBL/GenBank/DDBJ whole genome shotgun (WGS) entry which is preliminary data.</text>
</comment>
<dbReference type="RefSeq" id="WP_188776497.1">
    <property type="nucleotide sequence ID" value="NZ_BMMB01000007.1"/>
</dbReference>
<reference evidence="1 2" key="1">
    <citation type="submission" date="2023-07" db="EMBL/GenBank/DDBJ databases">
        <title>Genomic Encyclopedia of Type Strains, Phase IV (KMG-IV): sequencing the most valuable type-strain genomes for metagenomic binning, comparative biology and taxonomic classification.</title>
        <authorList>
            <person name="Goeker M."/>
        </authorList>
    </citation>
    <scope>NUCLEOTIDE SEQUENCE [LARGE SCALE GENOMIC DNA]</scope>
    <source>
        <strain evidence="1 2">DSM 22170</strain>
    </source>
</reference>
<dbReference type="Proteomes" id="UP001185028">
    <property type="component" value="Unassembled WGS sequence"/>
</dbReference>
<evidence type="ECO:0000313" key="1">
    <source>
        <dbReference type="EMBL" id="MDR6245216.1"/>
    </source>
</evidence>
<proteinExistence type="predicted"/>
<dbReference type="EMBL" id="JAVDQH010000012">
    <property type="protein sequence ID" value="MDR6245216.1"/>
    <property type="molecule type" value="Genomic_DNA"/>
</dbReference>
<keyword evidence="2" id="KW-1185">Reference proteome</keyword>
<sequence length="122" mass="13751">MGMEYGVRIKSGAIAPDSKLEQAIMDGLYSRLNLVLADDPDYWIEYDQGKLAILRDNEKWPDILNTYIDEASGGELEGIISGERYLYIISYEDARTALAEPWFTAIDEVVSELVLGSVREEL</sequence>
<accession>A0ABU1J130</accession>
<organism evidence="1 2">
    <name type="scientific">Paenibacillus hunanensis</name>
    <dbReference type="NCBI Taxonomy" id="539262"/>
    <lineage>
        <taxon>Bacteria</taxon>
        <taxon>Bacillati</taxon>
        <taxon>Bacillota</taxon>
        <taxon>Bacilli</taxon>
        <taxon>Bacillales</taxon>
        <taxon>Paenibacillaceae</taxon>
        <taxon>Paenibacillus</taxon>
    </lineage>
</organism>
<protein>
    <submittedName>
        <fullName evidence="1">Uncharacterized protein</fullName>
    </submittedName>
</protein>
<gene>
    <name evidence="1" type="ORF">JOC58_003115</name>
</gene>